<dbReference type="SUPFAM" id="SSF110849">
    <property type="entry name" value="ParB/Sulfiredoxin"/>
    <property type="match status" value="1"/>
</dbReference>
<reference evidence="3" key="1">
    <citation type="submission" date="2016-10" db="EMBL/GenBank/DDBJ databases">
        <authorList>
            <person name="Varghese N."/>
            <person name="Submissions S."/>
        </authorList>
    </citation>
    <scope>NUCLEOTIDE SEQUENCE [LARGE SCALE GENOMIC DNA]</scope>
    <source>
        <strain evidence="3">DSM 17834</strain>
    </source>
</reference>
<sequence>MKKPTQEEITDKLLLGPFPQGQELEQVSDPLTDTPMQVTLEQLRPYEHNPRFIRNPLYNDIKTSIRERGLDQPPPITRRPGEQHFIIRNGGNTRLAILGELWQETRDEKFFRIHCLFRPWTNEVAALLGHLAESDLHGQLTFIERALAIAKLKAMFEPNGAALSQRELAKRLTAGGYPISQSHISRMLDTLEHLLPAIPHTLYAGLGKSQIERLISLRGQAERTWNRYPCATLTFTELWLDTLASFDAEPDTFDTELIQDELLERMGRALGQSYRMLALELMDTPRPIQVSGIVTDTAPAISQSTSTLDHDSAAVSPSSSGDSASSPNQPNLPAAENTAALATDERQARIDAHVVAPVSTTPRVQQIREQIAHEVFGEDLPDFEECAVTAIPVQAGGLHPVSDIWYIEQPLDTPAQLRVAIASLAREMAGYAGHADSVLEQEDGLGFALRVERLDLDTPRATGIHLLLTALLRAQDEVDWEDRKQLPSALFGQLLLGIYQLPLANRPTQDVGLERLPDTLLIKLYRLIRLARRLIDLTLASAPDTPEEQS</sequence>
<gene>
    <name evidence="2" type="ORF">SAMN05216190_14411</name>
</gene>
<evidence type="ECO:0000313" key="2">
    <source>
        <dbReference type="EMBL" id="SFQ23161.1"/>
    </source>
</evidence>
<accession>A0A1I5WU68</accession>
<feature type="region of interest" description="Disordered" evidence="1">
    <location>
        <begin position="303"/>
        <end position="334"/>
    </location>
</feature>
<keyword evidence="3" id="KW-1185">Reference proteome</keyword>
<dbReference type="Gene3D" id="1.10.10.10">
    <property type="entry name" value="Winged helix-like DNA-binding domain superfamily/Winged helix DNA-binding domain"/>
    <property type="match status" value="1"/>
</dbReference>
<feature type="compositionally biased region" description="Low complexity" evidence="1">
    <location>
        <begin position="313"/>
        <end position="326"/>
    </location>
</feature>
<dbReference type="EMBL" id="FOWX01000044">
    <property type="protein sequence ID" value="SFQ23161.1"/>
    <property type="molecule type" value="Genomic_DNA"/>
</dbReference>
<dbReference type="InterPro" id="IPR036086">
    <property type="entry name" value="ParB/Sulfiredoxin_sf"/>
</dbReference>
<dbReference type="InterPro" id="IPR036388">
    <property type="entry name" value="WH-like_DNA-bd_sf"/>
</dbReference>
<dbReference type="AlphaFoldDB" id="A0A1I5WU68"/>
<evidence type="ECO:0000313" key="3">
    <source>
        <dbReference type="Proteomes" id="UP000198784"/>
    </source>
</evidence>
<name>A0A1I5WU68_9PSED</name>
<proteinExistence type="predicted"/>
<dbReference type="RefSeq" id="WP_090505541.1">
    <property type="nucleotide sequence ID" value="NZ_FOWX01000044.1"/>
</dbReference>
<dbReference type="NCBIfam" id="TIGR03764">
    <property type="entry name" value="ICE_PFGI_1_parB"/>
    <property type="match status" value="1"/>
</dbReference>
<protein>
    <submittedName>
        <fullName evidence="2">Integrating conjugative element, PFGI_1 class, ParB family protein</fullName>
    </submittedName>
</protein>
<dbReference type="OrthoDB" id="7656008at2"/>
<organism evidence="2 3">
    <name type="scientific">Pseudomonas borbori</name>
    <dbReference type="NCBI Taxonomy" id="289003"/>
    <lineage>
        <taxon>Bacteria</taxon>
        <taxon>Pseudomonadati</taxon>
        <taxon>Pseudomonadota</taxon>
        <taxon>Gammaproteobacteria</taxon>
        <taxon>Pseudomonadales</taxon>
        <taxon>Pseudomonadaceae</taxon>
        <taxon>Pseudomonas</taxon>
    </lineage>
</organism>
<dbReference type="STRING" id="289003.SAMN05216190_14411"/>
<evidence type="ECO:0000256" key="1">
    <source>
        <dbReference type="SAM" id="MobiDB-lite"/>
    </source>
</evidence>
<dbReference type="InterPro" id="IPR022304">
    <property type="entry name" value="ICE_PFGI_1_ParB"/>
</dbReference>
<dbReference type="Proteomes" id="UP000198784">
    <property type="component" value="Unassembled WGS sequence"/>
</dbReference>